<evidence type="ECO:0000313" key="1">
    <source>
        <dbReference type="EMBL" id="KAA6343268.1"/>
    </source>
</evidence>
<proteinExistence type="predicted"/>
<dbReference type="EMBL" id="SNRY01000278">
    <property type="protein sequence ID" value="KAA6343268.1"/>
    <property type="molecule type" value="Genomic_DNA"/>
</dbReference>
<name>A0A5J4SBJ8_9ZZZZ</name>
<gene>
    <name evidence="1" type="ORF">EZS27_009024</name>
</gene>
<evidence type="ECO:0008006" key="2">
    <source>
        <dbReference type="Google" id="ProtNLM"/>
    </source>
</evidence>
<dbReference type="PANTHER" id="PTHR41291:SF1">
    <property type="entry name" value="DNA ALKYLATION REPAIR PROTEIN"/>
    <property type="match status" value="1"/>
</dbReference>
<dbReference type="AlphaFoldDB" id="A0A5J4SBJ8"/>
<protein>
    <recommendedName>
        <fullName evidence="2">Condensin complex subunit 1 C-terminal domain-containing protein</fullName>
    </recommendedName>
</protein>
<reference evidence="1" key="1">
    <citation type="submission" date="2019-03" db="EMBL/GenBank/DDBJ databases">
        <title>Single cell metagenomics reveals metabolic interactions within the superorganism composed of flagellate Streblomastix strix and complex community of Bacteroidetes bacteria on its surface.</title>
        <authorList>
            <person name="Treitli S.C."/>
            <person name="Kolisko M."/>
            <person name="Husnik F."/>
            <person name="Keeling P."/>
            <person name="Hampl V."/>
        </authorList>
    </citation>
    <scope>NUCLEOTIDE SEQUENCE</scope>
    <source>
        <strain evidence="1">STM</strain>
    </source>
</reference>
<sequence length="99" mass="11539">WISDEREYVQTCGFLTIARLLPQKGDMAERAAGEFLDQAFSALYSKNYHVRKATMLAIRKFMTPSEENAFLVCRLVEGWENSEKEPEQILYNMVKEEVK</sequence>
<accession>A0A5J4SBJ8</accession>
<dbReference type="PANTHER" id="PTHR41291">
    <property type="entry name" value="DNA ALKYLATION REPAIR PROTEIN"/>
    <property type="match status" value="1"/>
</dbReference>
<organism evidence="1">
    <name type="scientific">termite gut metagenome</name>
    <dbReference type="NCBI Taxonomy" id="433724"/>
    <lineage>
        <taxon>unclassified sequences</taxon>
        <taxon>metagenomes</taxon>
        <taxon>organismal metagenomes</taxon>
    </lineage>
</organism>
<comment type="caution">
    <text evidence="1">The sequence shown here is derived from an EMBL/GenBank/DDBJ whole genome shotgun (WGS) entry which is preliminary data.</text>
</comment>
<feature type="non-terminal residue" evidence="1">
    <location>
        <position position="1"/>
    </location>
</feature>